<dbReference type="InterPro" id="IPR003690">
    <property type="entry name" value="MTERF"/>
</dbReference>
<keyword evidence="2" id="KW-0805">Transcription regulation</keyword>
<evidence type="ECO:0000256" key="2">
    <source>
        <dbReference type="ARBA" id="ARBA00022472"/>
    </source>
</evidence>
<dbReference type="GO" id="GO:0003676">
    <property type="term" value="F:nucleic acid binding"/>
    <property type="evidence" value="ECO:0007669"/>
    <property type="project" value="InterPro"/>
</dbReference>
<comment type="similarity">
    <text evidence="1">Belongs to the mTERF family.</text>
</comment>
<protein>
    <recommendedName>
        <fullName evidence="6">Mitochondrial transcription termination factor</fullName>
    </recommendedName>
</protein>
<evidence type="ECO:0000256" key="3">
    <source>
        <dbReference type="ARBA" id="ARBA00022946"/>
    </source>
</evidence>
<dbReference type="Proteomes" id="UP000823749">
    <property type="component" value="Chromosome 2"/>
</dbReference>
<dbReference type="GO" id="GO:0006353">
    <property type="term" value="P:DNA-templated transcription termination"/>
    <property type="evidence" value="ECO:0007669"/>
    <property type="project" value="UniProtKB-KW"/>
</dbReference>
<dbReference type="EMBL" id="JACTNZ010000002">
    <property type="protein sequence ID" value="KAG5560964.1"/>
    <property type="molecule type" value="Genomic_DNA"/>
</dbReference>
<dbReference type="AlphaFoldDB" id="A0AAV6LA15"/>
<keyword evidence="5" id="KW-1185">Reference proteome</keyword>
<evidence type="ECO:0000313" key="4">
    <source>
        <dbReference type="EMBL" id="KAG5560964.1"/>
    </source>
</evidence>
<gene>
    <name evidence="4" type="ORF">RHGRI_004106</name>
</gene>
<proteinExistence type="inferred from homology"/>
<keyword evidence="2" id="KW-0804">Transcription</keyword>
<dbReference type="SMART" id="SM00733">
    <property type="entry name" value="Mterf"/>
    <property type="match status" value="1"/>
</dbReference>
<dbReference type="Pfam" id="PF02536">
    <property type="entry name" value="mTERF"/>
    <property type="match status" value="1"/>
</dbReference>
<sequence length="182" mass="20258">MIKFIFTNALRHVSSAAKSSPAHNIHFLQIHPFSSSIKSLQNPKIQHPFTVTYLIKSCGFSAEVAISASKHVNFESPKRPDSVLAFFKNNEFTKTQISNLIKKYPQLLIFDPNKTLLPKIEFLKSKGVSAKDVARIMSTSAFAVRSLENLIIPSFNFCSNLLGSEEEAIAAIKRCAMLLSLD</sequence>
<dbReference type="PANTHER" id="PTHR13068">
    <property type="entry name" value="CGI-12 PROTEIN-RELATED"/>
    <property type="match status" value="1"/>
</dbReference>
<keyword evidence="3" id="KW-0809">Transit peptide</keyword>
<organism evidence="4 5">
    <name type="scientific">Rhododendron griersonianum</name>
    <dbReference type="NCBI Taxonomy" id="479676"/>
    <lineage>
        <taxon>Eukaryota</taxon>
        <taxon>Viridiplantae</taxon>
        <taxon>Streptophyta</taxon>
        <taxon>Embryophyta</taxon>
        <taxon>Tracheophyta</taxon>
        <taxon>Spermatophyta</taxon>
        <taxon>Magnoliopsida</taxon>
        <taxon>eudicotyledons</taxon>
        <taxon>Gunneridae</taxon>
        <taxon>Pentapetalae</taxon>
        <taxon>asterids</taxon>
        <taxon>Ericales</taxon>
        <taxon>Ericaceae</taxon>
        <taxon>Ericoideae</taxon>
        <taxon>Rhodoreae</taxon>
        <taxon>Rhododendron</taxon>
    </lineage>
</organism>
<comment type="caution">
    <text evidence="4">The sequence shown here is derived from an EMBL/GenBank/DDBJ whole genome shotgun (WGS) entry which is preliminary data.</text>
</comment>
<accession>A0AAV6LA15</accession>
<dbReference type="InterPro" id="IPR038538">
    <property type="entry name" value="MTERF_sf"/>
</dbReference>
<keyword evidence="2" id="KW-0806">Transcription termination</keyword>
<reference evidence="4" key="1">
    <citation type="submission" date="2020-08" db="EMBL/GenBank/DDBJ databases">
        <title>Plant Genome Project.</title>
        <authorList>
            <person name="Zhang R.-G."/>
        </authorList>
    </citation>
    <scope>NUCLEOTIDE SEQUENCE</scope>
    <source>
        <strain evidence="4">WSP0</strain>
        <tissue evidence="4">Leaf</tissue>
    </source>
</reference>
<name>A0AAV6LA15_9ERIC</name>
<dbReference type="Gene3D" id="1.25.70.10">
    <property type="entry name" value="Transcription termination factor 3, mitochondrial"/>
    <property type="match status" value="1"/>
</dbReference>
<evidence type="ECO:0000256" key="1">
    <source>
        <dbReference type="ARBA" id="ARBA00007692"/>
    </source>
</evidence>
<dbReference type="PANTHER" id="PTHR13068:SF166">
    <property type="entry name" value="TRANSCRIPTION TERMINATION FACTOR MTERF15, MITOCHONDRIAL-LIKE"/>
    <property type="match status" value="1"/>
</dbReference>
<evidence type="ECO:0000313" key="5">
    <source>
        <dbReference type="Proteomes" id="UP000823749"/>
    </source>
</evidence>
<evidence type="ECO:0008006" key="6">
    <source>
        <dbReference type="Google" id="ProtNLM"/>
    </source>
</evidence>